<dbReference type="Proteomes" id="UP001148786">
    <property type="component" value="Unassembled WGS sequence"/>
</dbReference>
<reference evidence="1" key="1">
    <citation type="submission" date="2022-07" db="EMBL/GenBank/DDBJ databases">
        <title>Genome Sequence of Agrocybe chaxingu.</title>
        <authorList>
            <person name="Buettner E."/>
        </authorList>
    </citation>
    <scope>NUCLEOTIDE SEQUENCE</scope>
    <source>
        <strain evidence="1">MP-N11</strain>
    </source>
</reference>
<evidence type="ECO:0000313" key="1">
    <source>
        <dbReference type="EMBL" id="KAJ3509013.1"/>
    </source>
</evidence>
<keyword evidence="2" id="KW-1185">Reference proteome</keyword>
<dbReference type="AlphaFoldDB" id="A0A9W8MTL4"/>
<dbReference type="EMBL" id="JANKHO010000512">
    <property type="protein sequence ID" value="KAJ3509013.1"/>
    <property type="molecule type" value="Genomic_DNA"/>
</dbReference>
<evidence type="ECO:0000313" key="2">
    <source>
        <dbReference type="Proteomes" id="UP001148786"/>
    </source>
</evidence>
<accession>A0A9W8MTL4</accession>
<sequence>MSRSEYAVVSDPTILAYVREGTYNEFYHTWYKVREAGAHFMRDRSNDLVPWATRLLARLRGLRDLQCALITLGVPVEAEIETPDLLIIKNYADHAECQSNAKVYFLGSGILLKRLEASIKKMLGVQHALVAVSAQMFDTFQNAGMAEEFAAVFPSEEDLEPAEDREYSPSTVVF</sequence>
<name>A0A9W8MTL4_9AGAR</name>
<comment type="caution">
    <text evidence="1">The sequence shown here is derived from an EMBL/GenBank/DDBJ whole genome shotgun (WGS) entry which is preliminary data.</text>
</comment>
<gene>
    <name evidence="1" type="ORF">NLJ89_g5444</name>
</gene>
<organism evidence="1 2">
    <name type="scientific">Agrocybe chaxingu</name>
    <dbReference type="NCBI Taxonomy" id="84603"/>
    <lineage>
        <taxon>Eukaryota</taxon>
        <taxon>Fungi</taxon>
        <taxon>Dikarya</taxon>
        <taxon>Basidiomycota</taxon>
        <taxon>Agaricomycotina</taxon>
        <taxon>Agaricomycetes</taxon>
        <taxon>Agaricomycetidae</taxon>
        <taxon>Agaricales</taxon>
        <taxon>Agaricineae</taxon>
        <taxon>Strophariaceae</taxon>
        <taxon>Agrocybe</taxon>
    </lineage>
</organism>
<proteinExistence type="predicted"/>
<protein>
    <submittedName>
        <fullName evidence="1">Uncharacterized protein</fullName>
    </submittedName>
</protein>